<dbReference type="InterPro" id="IPR046848">
    <property type="entry name" value="E_motif"/>
</dbReference>
<evidence type="ECO:0000313" key="5">
    <source>
        <dbReference type="EMBL" id="KAE8730347.1"/>
    </source>
</evidence>
<keyword evidence="4" id="KW-0812">Transmembrane</keyword>
<evidence type="ECO:0000256" key="4">
    <source>
        <dbReference type="SAM" id="Phobius"/>
    </source>
</evidence>
<dbReference type="PANTHER" id="PTHR47926:SF525">
    <property type="entry name" value="EMB2261"/>
    <property type="match status" value="1"/>
</dbReference>
<comment type="caution">
    <text evidence="5">The sequence shown here is derived from an EMBL/GenBank/DDBJ whole genome shotgun (WGS) entry which is preliminary data.</text>
</comment>
<dbReference type="Gene3D" id="1.25.40.10">
    <property type="entry name" value="Tetratricopeptide repeat domain"/>
    <property type="match status" value="5"/>
</dbReference>
<evidence type="ECO:0000313" key="6">
    <source>
        <dbReference type="Proteomes" id="UP000436088"/>
    </source>
</evidence>
<comment type="similarity">
    <text evidence="2">Belongs to the PPR family. PCMP-E subfamily.</text>
</comment>
<dbReference type="GO" id="GO:0009451">
    <property type="term" value="P:RNA modification"/>
    <property type="evidence" value="ECO:0007669"/>
    <property type="project" value="InterPro"/>
</dbReference>
<feature type="transmembrane region" description="Helical" evidence="4">
    <location>
        <begin position="57"/>
        <end position="78"/>
    </location>
</feature>
<feature type="repeat" description="PPR" evidence="3">
    <location>
        <begin position="411"/>
        <end position="445"/>
    </location>
</feature>
<accession>A0A6A3CP13</accession>
<protein>
    <submittedName>
        <fullName evidence="5">Pentatricopeptide repeat-containing protein</fullName>
    </submittedName>
</protein>
<dbReference type="InterPro" id="IPR046960">
    <property type="entry name" value="PPR_At4g14850-like_plant"/>
</dbReference>
<dbReference type="FunFam" id="1.25.40.10:FF:001535">
    <property type="entry name" value="Putative pentatricopeptide repeat-containing protein, mitochondrial"/>
    <property type="match status" value="1"/>
</dbReference>
<keyword evidence="4" id="KW-0472">Membrane</keyword>
<dbReference type="EMBL" id="VEPZ02000209">
    <property type="protein sequence ID" value="KAE8730347.1"/>
    <property type="molecule type" value="Genomic_DNA"/>
</dbReference>
<dbReference type="Pfam" id="PF13041">
    <property type="entry name" value="PPR_2"/>
    <property type="match status" value="3"/>
</dbReference>
<dbReference type="PANTHER" id="PTHR47926">
    <property type="entry name" value="PENTATRICOPEPTIDE REPEAT-CONTAINING PROTEIN"/>
    <property type="match status" value="1"/>
</dbReference>
<dbReference type="SUPFAM" id="SSF48452">
    <property type="entry name" value="TPR-like"/>
    <property type="match status" value="1"/>
</dbReference>
<dbReference type="FunFam" id="1.25.40.10:FF:000090">
    <property type="entry name" value="Pentatricopeptide repeat-containing protein, chloroplastic"/>
    <property type="match status" value="1"/>
</dbReference>
<dbReference type="InterPro" id="IPR011990">
    <property type="entry name" value="TPR-like_helical_dom_sf"/>
</dbReference>
<dbReference type="AlphaFoldDB" id="A0A6A3CP13"/>
<feature type="repeat" description="PPR" evidence="3">
    <location>
        <begin position="208"/>
        <end position="242"/>
    </location>
</feature>
<keyword evidence="6" id="KW-1185">Reference proteome</keyword>
<dbReference type="GO" id="GO:0003723">
    <property type="term" value="F:RNA binding"/>
    <property type="evidence" value="ECO:0007669"/>
    <property type="project" value="InterPro"/>
</dbReference>
<dbReference type="InterPro" id="IPR002885">
    <property type="entry name" value="PPR_rpt"/>
</dbReference>
<feature type="repeat" description="PPR" evidence="3">
    <location>
        <begin position="508"/>
        <end position="542"/>
    </location>
</feature>
<evidence type="ECO:0000256" key="3">
    <source>
        <dbReference type="PROSITE-ProRule" id="PRU00708"/>
    </source>
</evidence>
<dbReference type="PROSITE" id="PS51375">
    <property type="entry name" value="PPR"/>
    <property type="match status" value="5"/>
</dbReference>
<dbReference type="FunFam" id="1.25.40.10:FF:000343">
    <property type="entry name" value="Pentatricopeptide repeat-containing protein At3g58590"/>
    <property type="match status" value="1"/>
</dbReference>
<feature type="repeat" description="PPR" evidence="3">
    <location>
        <begin position="380"/>
        <end position="410"/>
    </location>
</feature>
<keyword evidence="1" id="KW-0677">Repeat</keyword>
<dbReference type="Pfam" id="PF20431">
    <property type="entry name" value="E_motif"/>
    <property type="match status" value="1"/>
</dbReference>
<dbReference type="Pfam" id="PF01535">
    <property type="entry name" value="PPR"/>
    <property type="match status" value="4"/>
</dbReference>
<gene>
    <name evidence="5" type="ORF">F3Y22_tig00003041pilonHSYRG01407</name>
</gene>
<name>A0A6A3CP13_HIBSY</name>
<organism evidence="5 6">
    <name type="scientific">Hibiscus syriacus</name>
    <name type="common">Rose of Sharon</name>
    <dbReference type="NCBI Taxonomy" id="106335"/>
    <lineage>
        <taxon>Eukaryota</taxon>
        <taxon>Viridiplantae</taxon>
        <taxon>Streptophyta</taxon>
        <taxon>Embryophyta</taxon>
        <taxon>Tracheophyta</taxon>
        <taxon>Spermatophyta</taxon>
        <taxon>Magnoliopsida</taxon>
        <taxon>eudicotyledons</taxon>
        <taxon>Gunneridae</taxon>
        <taxon>Pentapetalae</taxon>
        <taxon>rosids</taxon>
        <taxon>malvids</taxon>
        <taxon>Malvales</taxon>
        <taxon>Malvaceae</taxon>
        <taxon>Malvoideae</taxon>
        <taxon>Hibiscus</taxon>
    </lineage>
</organism>
<dbReference type="NCBIfam" id="TIGR00756">
    <property type="entry name" value="PPR"/>
    <property type="match status" value="5"/>
</dbReference>
<keyword evidence="4" id="KW-1133">Transmembrane helix</keyword>
<reference evidence="5" key="1">
    <citation type="submission" date="2019-09" db="EMBL/GenBank/DDBJ databases">
        <title>Draft genome information of white flower Hibiscus syriacus.</title>
        <authorList>
            <person name="Kim Y.-M."/>
        </authorList>
    </citation>
    <scope>NUCLEOTIDE SEQUENCE [LARGE SCALE GENOMIC DNA]</scope>
    <source>
        <strain evidence="5">YM2019G1</strain>
    </source>
</reference>
<proteinExistence type="inferred from homology"/>
<sequence>MSQCSTAPTNSRGLPRFKLRHEDVSISRKSCSFSFLTTADQIVTAEGHVRKKRRSSLGLHPILSFSSCCVGPFFAAIFKSISVGSMCSNRGQIQFPASSAMSATVVRCNPIAHAVRSAQLFPAMHLLNTLHVPTQTTPSNKPLLYASLLQTCTNVQAFLHGLQFHAHVIKSGLETDRFVGNSLLALYFKLGPDLRDTRRVFDGLFVKDVISWTSMVSGYIKAGKPECSLELFSEMVGLGVEPNAFTISSIIKVCSILGKSRLGWCLHGVVIKSGFDSNRVVSCALIDFYGRNWQPNEACQLFDELPDPDAICWTSIISALTRNDLHAEALRFFYFMQRNNGLSPDGFTFGTVLTACGNLGRSRQGKQVHAKVITYGLCGNVVVESSLLDMYGKCRLVDESWRVFHRMSKRNSVSWSALLGVYCHNKDYESVIRVFREMDESDLYCFGTILRACAGLAAVRQGKEIHCQYVRRGGWRDVVVESALVDLYAKCGCIDFAHQIFVQMSNRNLITWNSMIYGFAQNGRGEEALSIFDEMIKEGIKPDHISFIGVLFACSHSGLVDQGRHYFNLMTGEYGIKPGIEHYNCMVDLLGRAELLEEAENLIESAWCRDDSSVWAVLLGSCTTSASSSTAERIGQKMIELDPDNHMNYVLLANTYRAVGRWNDAIKVRKLMEDRGVKKIKGTSWVETTSKMDSYLDVAGTDMP</sequence>
<dbReference type="Proteomes" id="UP000436088">
    <property type="component" value="Unassembled WGS sequence"/>
</dbReference>
<evidence type="ECO:0000256" key="1">
    <source>
        <dbReference type="ARBA" id="ARBA00022737"/>
    </source>
</evidence>
<feature type="repeat" description="PPR" evidence="3">
    <location>
        <begin position="309"/>
        <end position="344"/>
    </location>
</feature>
<evidence type="ECO:0000256" key="2">
    <source>
        <dbReference type="ARBA" id="ARBA00061659"/>
    </source>
</evidence>